<dbReference type="EMBL" id="ML978728">
    <property type="protein sequence ID" value="KAF2085766.1"/>
    <property type="molecule type" value="Genomic_DNA"/>
</dbReference>
<feature type="domain" description="DUF7907" evidence="2">
    <location>
        <begin position="44"/>
        <end position="196"/>
    </location>
</feature>
<sequence>MLLPTLLHLSLLSLLPSTLALALPQPSPSSSTTTTPTLVPTGPEYHLRTRLANNSTAATKAQYNDLCLVAYHTGAAENDAVLYPGTEYCIKGFLNATQASGESYQEFDLGNYWPYGLGLAYEPYAAWAPVRINAGQGDVGMVMAPEGLISNATEFGGWMVCDWWHGDVQLFWRNKFEASGSLAVPQSCAEVFLVPTNRTVGGFLNS</sequence>
<dbReference type="Proteomes" id="UP000799776">
    <property type="component" value="Unassembled WGS sequence"/>
</dbReference>
<keyword evidence="1" id="KW-0732">Signal</keyword>
<keyword evidence="4" id="KW-1185">Reference proteome</keyword>
<reference evidence="3" key="1">
    <citation type="journal article" date="2020" name="Stud. Mycol.">
        <title>101 Dothideomycetes genomes: a test case for predicting lifestyles and emergence of pathogens.</title>
        <authorList>
            <person name="Haridas S."/>
            <person name="Albert R."/>
            <person name="Binder M."/>
            <person name="Bloem J."/>
            <person name="Labutti K."/>
            <person name="Salamov A."/>
            <person name="Andreopoulos B."/>
            <person name="Baker S."/>
            <person name="Barry K."/>
            <person name="Bills G."/>
            <person name="Bluhm B."/>
            <person name="Cannon C."/>
            <person name="Castanera R."/>
            <person name="Culley D."/>
            <person name="Daum C."/>
            <person name="Ezra D."/>
            <person name="Gonzalez J."/>
            <person name="Henrissat B."/>
            <person name="Kuo A."/>
            <person name="Liang C."/>
            <person name="Lipzen A."/>
            <person name="Lutzoni F."/>
            <person name="Magnuson J."/>
            <person name="Mondo S."/>
            <person name="Nolan M."/>
            <person name="Ohm R."/>
            <person name="Pangilinan J."/>
            <person name="Park H.-J."/>
            <person name="Ramirez L."/>
            <person name="Alfaro M."/>
            <person name="Sun H."/>
            <person name="Tritt A."/>
            <person name="Yoshinaga Y."/>
            <person name="Zwiers L.-H."/>
            <person name="Turgeon B."/>
            <person name="Goodwin S."/>
            <person name="Spatafora J."/>
            <person name="Crous P."/>
            <person name="Grigoriev I."/>
        </authorList>
    </citation>
    <scope>NUCLEOTIDE SEQUENCE</scope>
    <source>
        <strain evidence="3">CBS 121410</strain>
    </source>
</reference>
<dbReference type="OrthoDB" id="3518533at2759"/>
<proteinExistence type="predicted"/>
<dbReference type="AlphaFoldDB" id="A0A9P4HSR4"/>
<feature type="chain" id="PRO_5040314149" description="DUF7907 domain-containing protein" evidence="1">
    <location>
        <begin position="23"/>
        <end position="206"/>
    </location>
</feature>
<dbReference type="Pfam" id="PF25484">
    <property type="entry name" value="DUF7907"/>
    <property type="match status" value="1"/>
</dbReference>
<evidence type="ECO:0000259" key="2">
    <source>
        <dbReference type="Pfam" id="PF25484"/>
    </source>
</evidence>
<protein>
    <recommendedName>
        <fullName evidence="2">DUF7907 domain-containing protein</fullName>
    </recommendedName>
</protein>
<evidence type="ECO:0000256" key="1">
    <source>
        <dbReference type="SAM" id="SignalP"/>
    </source>
</evidence>
<accession>A0A9P4HSR4</accession>
<name>A0A9P4HSR4_9PEZI</name>
<organism evidence="3 4">
    <name type="scientific">Saccharata proteae CBS 121410</name>
    <dbReference type="NCBI Taxonomy" id="1314787"/>
    <lineage>
        <taxon>Eukaryota</taxon>
        <taxon>Fungi</taxon>
        <taxon>Dikarya</taxon>
        <taxon>Ascomycota</taxon>
        <taxon>Pezizomycotina</taxon>
        <taxon>Dothideomycetes</taxon>
        <taxon>Dothideomycetes incertae sedis</taxon>
        <taxon>Botryosphaeriales</taxon>
        <taxon>Saccharataceae</taxon>
        <taxon>Saccharata</taxon>
    </lineage>
</organism>
<evidence type="ECO:0000313" key="3">
    <source>
        <dbReference type="EMBL" id="KAF2085766.1"/>
    </source>
</evidence>
<dbReference type="InterPro" id="IPR057229">
    <property type="entry name" value="DUF7907"/>
</dbReference>
<feature type="signal peptide" evidence="1">
    <location>
        <begin position="1"/>
        <end position="22"/>
    </location>
</feature>
<comment type="caution">
    <text evidence="3">The sequence shown here is derived from an EMBL/GenBank/DDBJ whole genome shotgun (WGS) entry which is preliminary data.</text>
</comment>
<gene>
    <name evidence="3" type="ORF">K490DRAFT_67362</name>
</gene>
<evidence type="ECO:0000313" key="4">
    <source>
        <dbReference type="Proteomes" id="UP000799776"/>
    </source>
</evidence>